<dbReference type="EMBL" id="KQ972758">
    <property type="protein sequence ID" value="EFA13528.1"/>
    <property type="molecule type" value="Genomic_DNA"/>
</dbReference>
<organism evidence="1 2">
    <name type="scientific">Tribolium castaneum</name>
    <name type="common">Red flour beetle</name>
    <dbReference type="NCBI Taxonomy" id="7070"/>
    <lineage>
        <taxon>Eukaryota</taxon>
        <taxon>Metazoa</taxon>
        <taxon>Ecdysozoa</taxon>
        <taxon>Arthropoda</taxon>
        <taxon>Hexapoda</taxon>
        <taxon>Insecta</taxon>
        <taxon>Pterygota</taxon>
        <taxon>Neoptera</taxon>
        <taxon>Endopterygota</taxon>
        <taxon>Coleoptera</taxon>
        <taxon>Polyphaga</taxon>
        <taxon>Cucujiformia</taxon>
        <taxon>Tenebrionidae</taxon>
        <taxon>Tenebrionidae incertae sedis</taxon>
        <taxon>Tribolium</taxon>
    </lineage>
</organism>
<evidence type="ECO:0000313" key="2">
    <source>
        <dbReference type="Proteomes" id="UP000007266"/>
    </source>
</evidence>
<dbReference type="AlphaFoldDB" id="D7GXP8"/>
<evidence type="ECO:0000313" key="1">
    <source>
        <dbReference type="EMBL" id="EFA13528.1"/>
    </source>
</evidence>
<keyword evidence="2" id="KW-1185">Reference proteome</keyword>
<dbReference type="InParanoid" id="D7GXP8"/>
<gene>
    <name evidence="1" type="primary">GLEAN_10741</name>
    <name evidence="1" type="ORF">TcasGA2_TC010741</name>
</gene>
<dbReference type="PhylomeDB" id="D7GXP8"/>
<dbReference type="Proteomes" id="UP000007266">
    <property type="component" value="Unassembled WGS sequence"/>
</dbReference>
<reference evidence="1 2" key="1">
    <citation type="journal article" date="2008" name="Nature">
        <title>The genome of the model beetle and pest Tribolium castaneum.</title>
        <authorList>
            <consortium name="Tribolium Genome Sequencing Consortium"/>
            <person name="Richards S."/>
            <person name="Gibbs R.A."/>
            <person name="Weinstock G.M."/>
            <person name="Brown S.J."/>
            <person name="Denell R."/>
            <person name="Beeman R.W."/>
            <person name="Gibbs R."/>
            <person name="Beeman R.W."/>
            <person name="Brown S.J."/>
            <person name="Bucher G."/>
            <person name="Friedrich M."/>
            <person name="Grimmelikhuijzen C.J."/>
            <person name="Klingler M."/>
            <person name="Lorenzen M."/>
            <person name="Richards S."/>
            <person name="Roth S."/>
            <person name="Schroder R."/>
            <person name="Tautz D."/>
            <person name="Zdobnov E.M."/>
            <person name="Muzny D."/>
            <person name="Gibbs R.A."/>
            <person name="Weinstock G.M."/>
            <person name="Attaway T."/>
            <person name="Bell S."/>
            <person name="Buhay C.J."/>
            <person name="Chandrabose M.N."/>
            <person name="Chavez D."/>
            <person name="Clerk-Blankenburg K.P."/>
            <person name="Cree A."/>
            <person name="Dao M."/>
            <person name="Davis C."/>
            <person name="Chacko J."/>
            <person name="Dinh H."/>
            <person name="Dugan-Rocha S."/>
            <person name="Fowler G."/>
            <person name="Garner T.T."/>
            <person name="Garnes J."/>
            <person name="Gnirke A."/>
            <person name="Hawes A."/>
            <person name="Hernandez J."/>
            <person name="Hines S."/>
            <person name="Holder M."/>
            <person name="Hume J."/>
            <person name="Jhangiani S.N."/>
            <person name="Joshi V."/>
            <person name="Khan Z.M."/>
            <person name="Jackson L."/>
            <person name="Kovar C."/>
            <person name="Kowis A."/>
            <person name="Lee S."/>
            <person name="Lewis L.R."/>
            <person name="Margolis J."/>
            <person name="Morgan M."/>
            <person name="Nazareth L.V."/>
            <person name="Nguyen N."/>
            <person name="Okwuonu G."/>
            <person name="Parker D."/>
            <person name="Richards S."/>
            <person name="Ruiz S.J."/>
            <person name="Santibanez J."/>
            <person name="Savard J."/>
            <person name="Scherer S.E."/>
            <person name="Schneider B."/>
            <person name="Sodergren E."/>
            <person name="Tautz D."/>
            <person name="Vattahil S."/>
            <person name="Villasana D."/>
            <person name="White C.S."/>
            <person name="Wright R."/>
            <person name="Park Y."/>
            <person name="Beeman R.W."/>
            <person name="Lord J."/>
            <person name="Oppert B."/>
            <person name="Lorenzen M."/>
            <person name="Brown S."/>
            <person name="Wang L."/>
            <person name="Savard J."/>
            <person name="Tautz D."/>
            <person name="Richards S."/>
            <person name="Weinstock G."/>
            <person name="Gibbs R.A."/>
            <person name="Liu Y."/>
            <person name="Worley K."/>
            <person name="Weinstock G."/>
            <person name="Elsik C.G."/>
            <person name="Reese J.T."/>
            <person name="Elhaik E."/>
            <person name="Landan G."/>
            <person name="Graur D."/>
            <person name="Arensburger P."/>
            <person name="Atkinson P."/>
            <person name="Beeman R.W."/>
            <person name="Beidler J."/>
            <person name="Brown S.J."/>
            <person name="Demuth J.P."/>
            <person name="Drury D.W."/>
            <person name="Du Y.Z."/>
            <person name="Fujiwara H."/>
            <person name="Lorenzen M."/>
            <person name="Maselli V."/>
            <person name="Osanai M."/>
            <person name="Park Y."/>
            <person name="Robertson H.M."/>
            <person name="Tu Z."/>
            <person name="Wang J.J."/>
            <person name="Wang S."/>
            <person name="Richards S."/>
            <person name="Song H."/>
            <person name="Zhang L."/>
            <person name="Sodergren E."/>
            <person name="Werner D."/>
            <person name="Stanke M."/>
            <person name="Morgenstern B."/>
            <person name="Solovyev V."/>
            <person name="Kosarev P."/>
            <person name="Brown G."/>
            <person name="Chen H.C."/>
            <person name="Ermolaeva O."/>
            <person name="Hlavina W."/>
            <person name="Kapustin Y."/>
            <person name="Kiryutin B."/>
            <person name="Kitts P."/>
            <person name="Maglott D."/>
            <person name="Pruitt K."/>
            <person name="Sapojnikov V."/>
            <person name="Souvorov A."/>
            <person name="Mackey A.J."/>
            <person name="Waterhouse R.M."/>
            <person name="Wyder S."/>
            <person name="Zdobnov E.M."/>
            <person name="Zdobnov E.M."/>
            <person name="Wyder S."/>
            <person name="Kriventseva E.V."/>
            <person name="Kadowaki T."/>
            <person name="Bork P."/>
            <person name="Aranda M."/>
            <person name="Bao R."/>
            <person name="Beermann A."/>
            <person name="Berns N."/>
            <person name="Bolognesi R."/>
            <person name="Bonneton F."/>
            <person name="Bopp D."/>
            <person name="Brown S.J."/>
            <person name="Bucher G."/>
            <person name="Butts T."/>
            <person name="Chaumot A."/>
            <person name="Denell R.E."/>
            <person name="Ferrier D.E."/>
            <person name="Friedrich M."/>
            <person name="Gordon C.M."/>
            <person name="Jindra M."/>
            <person name="Klingler M."/>
            <person name="Lan Q."/>
            <person name="Lattorff H.M."/>
            <person name="Laudet V."/>
            <person name="von Levetsow C."/>
            <person name="Liu Z."/>
            <person name="Lutz R."/>
            <person name="Lynch J.A."/>
            <person name="da Fonseca R.N."/>
            <person name="Posnien N."/>
            <person name="Reuter R."/>
            <person name="Roth S."/>
            <person name="Savard J."/>
            <person name="Schinko J.B."/>
            <person name="Schmitt C."/>
            <person name="Schoppmeier M."/>
            <person name="Schroder R."/>
            <person name="Shippy T.D."/>
            <person name="Simonnet F."/>
            <person name="Marques-Souza H."/>
            <person name="Tautz D."/>
            <person name="Tomoyasu Y."/>
            <person name="Trauner J."/>
            <person name="Van der Zee M."/>
            <person name="Vervoort M."/>
            <person name="Wittkopp N."/>
            <person name="Wimmer E.A."/>
            <person name="Yang X."/>
            <person name="Jones A.K."/>
            <person name="Sattelle D.B."/>
            <person name="Ebert P.R."/>
            <person name="Nelson D."/>
            <person name="Scott J.G."/>
            <person name="Beeman R.W."/>
            <person name="Muthukrishnan S."/>
            <person name="Kramer K.J."/>
            <person name="Arakane Y."/>
            <person name="Beeman R.W."/>
            <person name="Zhu Q."/>
            <person name="Hogenkamp D."/>
            <person name="Dixit R."/>
            <person name="Oppert B."/>
            <person name="Jiang H."/>
            <person name="Zou Z."/>
            <person name="Marshall J."/>
            <person name="Elpidina E."/>
            <person name="Vinokurov K."/>
            <person name="Oppert C."/>
            <person name="Zou Z."/>
            <person name="Evans J."/>
            <person name="Lu Z."/>
            <person name="Zhao P."/>
            <person name="Sumathipala N."/>
            <person name="Altincicek B."/>
            <person name="Vilcinskas A."/>
            <person name="Williams M."/>
            <person name="Hultmark D."/>
            <person name="Hetru C."/>
            <person name="Jiang H."/>
            <person name="Grimmelikhuijzen C.J."/>
            <person name="Hauser F."/>
            <person name="Cazzamali G."/>
            <person name="Williamson M."/>
            <person name="Park Y."/>
            <person name="Li B."/>
            <person name="Tanaka Y."/>
            <person name="Predel R."/>
            <person name="Neupert S."/>
            <person name="Schachtner J."/>
            <person name="Verleyen P."/>
            <person name="Raible F."/>
            <person name="Bork P."/>
            <person name="Friedrich M."/>
            <person name="Walden K.K."/>
            <person name="Robertson H.M."/>
            <person name="Angeli S."/>
            <person name="Foret S."/>
            <person name="Bucher G."/>
            <person name="Schuetz S."/>
            <person name="Maleszka R."/>
            <person name="Wimmer E.A."/>
            <person name="Beeman R.W."/>
            <person name="Lorenzen M."/>
            <person name="Tomoyasu Y."/>
            <person name="Miller S.C."/>
            <person name="Grossmann D."/>
            <person name="Bucher G."/>
        </authorList>
    </citation>
    <scope>NUCLEOTIDE SEQUENCE [LARGE SCALE GENOMIC DNA]</scope>
    <source>
        <strain evidence="1 2">Georgia GA2</strain>
    </source>
</reference>
<sequence length="38" mass="4638">MERQISVVKRRRQNIQKILDTQKKEEDECNKLLKNILV</sequence>
<name>D7GXP8_TRICA</name>
<protein>
    <submittedName>
        <fullName evidence="1">Uncharacterized protein</fullName>
    </submittedName>
</protein>
<dbReference type="HOGENOM" id="CLU_3336220_0_0_1"/>
<accession>D7GXP8</accession>
<reference evidence="1 2" key="2">
    <citation type="journal article" date="2010" name="Nucleic Acids Res.">
        <title>BeetleBase in 2010: revisions to provide comprehensive genomic information for Tribolium castaneum.</title>
        <authorList>
            <person name="Kim H.S."/>
            <person name="Murphy T."/>
            <person name="Xia J."/>
            <person name="Caragea D."/>
            <person name="Park Y."/>
            <person name="Beeman R.W."/>
            <person name="Lorenzen M.D."/>
            <person name="Butcher S."/>
            <person name="Manak J.R."/>
            <person name="Brown S.J."/>
        </authorList>
    </citation>
    <scope>NUCLEOTIDE SEQUENCE [LARGE SCALE GENOMIC DNA]</scope>
    <source>
        <strain evidence="1 2">Georgia GA2</strain>
    </source>
</reference>
<proteinExistence type="predicted"/>